<dbReference type="GO" id="GO:0005783">
    <property type="term" value="C:endoplasmic reticulum"/>
    <property type="evidence" value="ECO:0007669"/>
    <property type="project" value="TreeGrafter"/>
</dbReference>
<dbReference type="Proteomes" id="UP001186944">
    <property type="component" value="Unassembled WGS sequence"/>
</dbReference>
<keyword evidence="4" id="KW-1185">Reference proteome</keyword>
<dbReference type="Pfam" id="PF03372">
    <property type="entry name" value="Exo_endo_phos"/>
    <property type="match status" value="1"/>
</dbReference>
<dbReference type="EMBL" id="VSWD01000005">
    <property type="protein sequence ID" value="KAK3103057.1"/>
    <property type="molecule type" value="Genomic_DNA"/>
</dbReference>
<sequence>MVTNSQEFDSTNWKLYFIFAEYDKLEYGNILREEVEDVKYTDDDVKKAVERAELYLQKQMKVTPKEYEILGLKKVNLLYTENESEPYQPQDTAVTNLDSIDGKPLSFGKLFFLTLIWESDDDEHSHRFVISQYKEDYYVYTHTFSRFSKCEAITESEKENKYSQNANNDDSVTDQSSPGEPSKKKICSDQLQAEKQSCDNKFTSDCSTDFTVMTYNIWNTNAKPKYSHERYKERINHLVKVVRESNPDIVCFQEVRFQAKRGGDLGPSQMEHLYTMLPEYEQFIFIPAQLQGNSLKNGRTEEGVAIFSKFPILSFQHKFLFRNRSNDADRHQRVLLHAEIQHTSGTKINVMNTHLSLSHEARAKKVVEIWHYIKDIKGPVVLVGDFNEFPEKPPMRFLRGEETLEGYRASGIKDSWQLLRKDEAGFTFSCLRPEPTERKGGDLQQDPVAASTVKHQNTRCKNTKEEYSTRRKRDTRHVNIKHKRLHINRRDQWVTGANFGRPSVTQVANGVVILDYVRTTLSLLQLPTDILSWIEKQYQVYGLTMSKC</sequence>
<dbReference type="InterPro" id="IPR005135">
    <property type="entry name" value="Endo/exonuclease/phosphatase"/>
</dbReference>
<dbReference type="PANTHER" id="PTHR14859">
    <property type="entry name" value="CALCOFLUOR WHITE HYPERSENSITIVE PROTEIN PRECURSOR"/>
    <property type="match status" value="1"/>
</dbReference>
<feature type="region of interest" description="Disordered" evidence="1">
    <location>
        <begin position="159"/>
        <end position="186"/>
    </location>
</feature>
<reference evidence="3" key="1">
    <citation type="submission" date="2019-08" db="EMBL/GenBank/DDBJ databases">
        <title>The improved chromosome-level genome for the pearl oyster Pinctada fucata martensii using PacBio sequencing and Hi-C.</title>
        <authorList>
            <person name="Zheng Z."/>
        </authorList>
    </citation>
    <scope>NUCLEOTIDE SEQUENCE</scope>
    <source>
        <strain evidence="3">ZZ-2019</strain>
        <tissue evidence="3">Adductor muscle</tissue>
    </source>
</reference>
<name>A0AA88YD22_PINIB</name>
<evidence type="ECO:0000259" key="2">
    <source>
        <dbReference type="Pfam" id="PF03372"/>
    </source>
</evidence>
<dbReference type="SUPFAM" id="SSF56219">
    <property type="entry name" value="DNase I-like"/>
    <property type="match status" value="1"/>
</dbReference>
<dbReference type="GO" id="GO:0016020">
    <property type="term" value="C:membrane"/>
    <property type="evidence" value="ECO:0007669"/>
    <property type="project" value="GOC"/>
</dbReference>
<evidence type="ECO:0000313" key="3">
    <source>
        <dbReference type="EMBL" id="KAK3103057.1"/>
    </source>
</evidence>
<comment type="caution">
    <text evidence="3">The sequence shown here is derived from an EMBL/GenBank/DDBJ whole genome shotgun (WGS) entry which is preliminary data.</text>
</comment>
<feature type="compositionally biased region" description="Polar residues" evidence="1">
    <location>
        <begin position="162"/>
        <end position="179"/>
    </location>
</feature>
<gene>
    <name evidence="3" type="ORF">FSP39_016131</name>
</gene>
<proteinExistence type="predicted"/>
<dbReference type="InterPro" id="IPR051916">
    <property type="entry name" value="GPI-anchor_lipid_remodeler"/>
</dbReference>
<dbReference type="PANTHER" id="PTHR14859:SF16">
    <property type="entry name" value="ENDONUCLEASE_EXONUCLEASE_PHOSPHATASE DOMAIN-CONTAINING PROTEIN"/>
    <property type="match status" value="1"/>
</dbReference>
<protein>
    <recommendedName>
        <fullName evidence="2">Endonuclease/exonuclease/phosphatase domain-containing protein</fullName>
    </recommendedName>
</protein>
<dbReference type="GO" id="GO:0003824">
    <property type="term" value="F:catalytic activity"/>
    <property type="evidence" value="ECO:0007669"/>
    <property type="project" value="InterPro"/>
</dbReference>
<evidence type="ECO:0000313" key="4">
    <source>
        <dbReference type="Proteomes" id="UP001186944"/>
    </source>
</evidence>
<organism evidence="3 4">
    <name type="scientific">Pinctada imbricata</name>
    <name type="common">Atlantic pearl-oyster</name>
    <name type="synonym">Pinctada martensii</name>
    <dbReference type="NCBI Taxonomy" id="66713"/>
    <lineage>
        <taxon>Eukaryota</taxon>
        <taxon>Metazoa</taxon>
        <taxon>Spiralia</taxon>
        <taxon>Lophotrochozoa</taxon>
        <taxon>Mollusca</taxon>
        <taxon>Bivalvia</taxon>
        <taxon>Autobranchia</taxon>
        <taxon>Pteriomorphia</taxon>
        <taxon>Pterioida</taxon>
        <taxon>Pterioidea</taxon>
        <taxon>Pteriidae</taxon>
        <taxon>Pinctada</taxon>
    </lineage>
</organism>
<dbReference type="GO" id="GO:0006506">
    <property type="term" value="P:GPI anchor biosynthetic process"/>
    <property type="evidence" value="ECO:0007669"/>
    <property type="project" value="TreeGrafter"/>
</dbReference>
<dbReference type="Gene3D" id="3.60.10.10">
    <property type="entry name" value="Endonuclease/exonuclease/phosphatase"/>
    <property type="match status" value="1"/>
</dbReference>
<feature type="domain" description="Endonuclease/exonuclease/phosphatase" evidence="2">
    <location>
        <begin position="213"/>
        <end position="402"/>
    </location>
</feature>
<dbReference type="AlphaFoldDB" id="A0AA88YD22"/>
<accession>A0AA88YD22</accession>
<dbReference type="InterPro" id="IPR036691">
    <property type="entry name" value="Endo/exonu/phosph_ase_sf"/>
</dbReference>
<evidence type="ECO:0000256" key="1">
    <source>
        <dbReference type="SAM" id="MobiDB-lite"/>
    </source>
</evidence>